<protein>
    <submittedName>
        <fullName evidence="1">Uncharacterized protein</fullName>
    </submittedName>
</protein>
<evidence type="ECO:0000313" key="1">
    <source>
        <dbReference type="EMBL" id="ELU36323.1"/>
    </source>
</evidence>
<dbReference type="EMBL" id="AFRT01003690">
    <property type="protein sequence ID" value="ELU36323.1"/>
    <property type="molecule type" value="Genomic_DNA"/>
</dbReference>
<sequence length="106" mass="11786">MARRLLPYSRCENQSVFFLGGAGGHGYQLSIGDFVDLSARERKALLIIVREDEIPAILVILTLLYPASMTKLLEIDEATYREQCLSGFVRTEASEGVLVRVALARL</sequence>
<proteinExistence type="predicted"/>
<comment type="caution">
    <text evidence="1">The sequence shown here is derived from an EMBL/GenBank/DDBJ whole genome shotgun (WGS) entry which is preliminary data.</text>
</comment>
<dbReference type="Proteomes" id="UP000011668">
    <property type="component" value="Unassembled WGS sequence"/>
</dbReference>
<gene>
    <name evidence="1" type="ORF">AG1IA_09647</name>
</gene>
<dbReference type="HOGENOM" id="CLU_2224972_0_0_1"/>
<name>L8WHS1_THACA</name>
<dbReference type="STRING" id="983506.L8WHS1"/>
<accession>L8WHS1</accession>
<dbReference type="AlphaFoldDB" id="L8WHS1"/>
<organism evidence="1 2">
    <name type="scientific">Thanatephorus cucumeris (strain AG1-IA)</name>
    <name type="common">Rice sheath blight fungus</name>
    <name type="synonym">Rhizoctonia solani</name>
    <dbReference type="NCBI Taxonomy" id="983506"/>
    <lineage>
        <taxon>Eukaryota</taxon>
        <taxon>Fungi</taxon>
        <taxon>Dikarya</taxon>
        <taxon>Basidiomycota</taxon>
        <taxon>Agaricomycotina</taxon>
        <taxon>Agaricomycetes</taxon>
        <taxon>Cantharellales</taxon>
        <taxon>Ceratobasidiaceae</taxon>
        <taxon>Rhizoctonia</taxon>
        <taxon>Rhizoctonia solani AG-1</taxon>
    </lineage>
</organism>
<keyword evidence="2" id="KW-1185">Reference proteome</keyword>
<reference evidence="1 2" key="1">
    <citation type="journal article" date="2013" name="Nat. Commun.">
        <title>The evolution and pathogenic mechanisms of the rice sheath blight pathogen.</title>
        <authorList>
            <person name="Zheng A."/>
            <person name="Lin R."/>
            <person name="Xu L."/>
            <person name="Qin P."/>
            <person name="Tang C."/>
            <person name="Ai P."/>
            <person name="Zhang D."/>
            <person name="Liu Y."/>
            <person name="Sun Z."/>
            <person name="Feng H."/>
            <person name="Wang Y."/>
            <person name="Chen Y."/>
            <person name="Liang X."/>
            <person name="Fu R."/>
            <person name="Li Q."/>
            <person name="Zhang J."/>
            <person name="Yu X."/>
            <person name="Xie Z."/>
            <person name="Ding L."/>
            <person name="Guan P."/>
            <person name="Tang J."/>
            <person name="Liang Y."/>
            <person name="Wang S."/>
            <person name="Deng Q."/>
            <person name="Li S."/>
            <person name="Zhu J."/>
            <person name="Wang L."/>
            <person name="Liu H."/>
            <person name="Li P."/>
        </authorList>
    </citation>
    <scope>NUCLEOTIDE SEQUENCE [LARGE SCALE GENOMIC DNA]</scope>
    <source>
        <strain evidence="2">AG-1 IA</strain>
    </source>
</reference>
<evidence type="ECO:0000313" key="2">
    <source>
        <dbReference type="Proteomes" id="UP000011668"/>
    </source>
</evidence>